<protein>
    <submittedName>
        <fullName evidence="1">Uncharacterized protein</fullName>
    </submittedName>
</protein>
<name>A0ABQ2P3A7_9BACI</name>
<evidence type="ECO:0000313" key="2">
    <source>
        <dbReference type="Proteomes" id="UP000641206"/>
    </source>
</evidence>
<accession>A0ABQ2P3A7</accession>
<keyword evidence="2" id="KW-1185">Reference proteome</keyword>
<organism evidence="1 2">
    <name type="scientific">Oceanobacillus neutriphilus</name>
    <dbReference type="NCBI Taxonomy" id="531815"/>
    <lineage>
        <taxon>Bacteria</taxon>
        <taxon>Bacillati</taxon>
        <taxon>Bacillota</taxon>
        <taxon>Bacilli</taxon>
        <taxon>Bacillales</taxon>
        <taxon>Bacillaceae</taxon>
        <taxon>Oceanobacillus</taxon>
    </lineage>
</organism>
<dbReference type="EMBL" id="BMLW01000027">
    <property type="protein sequence ID" value="GGP17186.1"/>
    <property type="molecule type" value="Genomic_DNA"/>
</dbReference>
<proteinExistence type="predicted"/>
<reference evidence="2" key="1">
    <citation type="journal article" date="2019" name="Int. J. Syst. Evol. Microbiol.">
        <title>The Global Catalogue of Microorganisms (GCM) 10K type strain sequencing project: providing services to taxonomists for standard genome sequencing and annotation.</title>
        <authorList>
            <consortium name="The Broad Institute Genomics Platform"/>
            <consortium name="The Broad Institute Genome Sequencing Center for Infectious Disease"/>
            <person name="Wu L."/>
            <person name="Ma J."/>
        </authorList>
    </citation>
    <scope>NUCLEOTIDE SEQUENCE [LARGE SCALE GENOMIC DNA]</scope>
    <source>
        <strain evidence="2">CGMCC 1.7693</strain>
    </source>
</reference>
<dbReference type="Proteomes" id="UP000641206">
    <property type="component" value="Unassembled WGS sequence"/>
</dbReference>
<comment type="caution">
    <text evidence="1">The sequence shown here is derived from an EMBL/GenBank/DDBJ whole genome shotgun (WGS) entry which is preliminary data.</text>
</comment>
<gene>
    <name evidence="1" type="ORF">GCM10011346_52110</name>
</gene>
<sequence>MTKITYLTSREHSNKIFWDFAKKTSIPRILEEKSKEAQSTKQAN</sequence>
<evidence type="ECO:0000313" key="1">
    <source>
        <dbReference type="EMBL" id="GGP17186.1"/>
    </source>
</evidence>